<feature type="region of interest" description="Disordered" evidence="2">
    <location>
        <begin position="365"/>
        <end position="547"/>
    </location>
</feature>
<dbReference type="Proteomes" id="UP001212152">
    <property type="component" value="Unassembled WGS sequence"/>
</dbReference>
<evidence type="ECO:0000313" key="4">
    <source>
        <dbReference type="Proteomes" id="UP001212152"/>
    </source>
</evidence>
<feature type="compositionally biased region" description="Basic and acidic residues" evidence="2">
    <location>
        <begin position="419"/>
        <end position="429"/>
    </location>
</feature>
<feature type="compositionally biased region" description="Polar residues" evidence="2">
    <location>
        <begin position="472"/>
        <end position="484"/>
    </location>
</feature>
<name>A0AAD5TG00_9FUNG</name>
<accession>A0AAD5TG00</accession>
<comment type="caution">
    <text evidence="3">The sequence shown here is derived from an EMBL/GenBank/DDBJ whole genome shotgun (WGS) entry which is preliminary data.</text>
</comment>
<dbReference type="EMBL" id="JADGJQ010000074">
    <property type="protein sequence ID" value="KAJ3172860.1"/>
    <property type="molecule type" value="Genomic_DNA"/>
</dbReference>
<proteinExistence type="predicted"/>
<feature type="compositionally biased region" description="Acidic residues" evidence="2">
    <location>
        <begin position="450"/>
        <end position="461"/>
    </location>
</feature>
<keyword evidence="4" id="KW-1185">Reference proteome</keyword>
<dbReference type="AlphaFoldDB" id="A0AAD5TG00"/>
<reference evidence="3" key="1">
    <citation type="submission" date="2020-05" db="EMBL/GenBank/DDBJ databases">
        <title>Phylogenomic resolution of chytrid fungi.</title>
        <authorList>
            <person name="Stajich J.E."/>
            <person name="Amses K."/>
            <person name="Simmons R."/>
            <person name="Seto K."/>
            <person name="Myers J."/>
            <person name="Bonds A."/>
            <person name="Quandt C.A."/>
            <person name="Barry K."/>
            <person name="Liu P."/>
            <person name="Grigoriev I."/>
            <person name="Longcore J.E."/>
            <person name="James T.Y."/>
        </authorList>
    </citation>
    <scope>NUCLEOTIDE SEQUENCE</scope>
    <source>
        <strain evidence="3">JEL0379</strain>
    </source>
</reference>
<organism evidence="3 4">
    <name type="scientific">Geranomyces variabilis</name>
    <dbReference type="NCBI Taxonomy" id="109894"/>
    <lineage>
        <taxon>Eukaryota</taxon>
        <taxon>Fungi</taxon>
        <taxon>Fungi incertae sedis</taxon>
        <taxon>Chytridiomycota</taxon>
        <taxon>Chytridiomycota incertae sedis</taxon>
        <taxon>Chytridiomycetes</taxon>
        <taxon>Spizellomycetales</taxon>
        <taxon>Powellomycetaceae</taxon>
        <taxon>Geranomyces</taxon>
    </lineage>
</organism>
<sequence>MRPHKRKAKKRDFSEESPPPPCSLLPATTPIQQTAIAALLPTPPSSRSDVVHCSAAVTSDYKPCCPPESQRSVFASSDKKFTGHNDLGQKGTLDQHNQPEQQFPLDQQIVDLTLTDSDNDNLEAALQLSSAAVDSAYEQRCPPQRKPGRLSQRSVFASASSDKKFTGHNDFGQQRTLDQHHLDQQVIDLTLTDSDNEDDDINTLQENGNVFTFESAQQYDSDPQFKTNLKAALRLSETTHIAEQQQALYDEEIAMEIALSNSRKTLLDDLGHHVATQDAAFKKDEKLATGSRGDGELVTSNSDVPQAASSRATTPAKPYRTVAWPTPPTPARKRQKTQSSKSKLEDVSSAGSFANSKIRSISPSLASPLLKRRKQSFSPPSLASPLLKRREQSFSPPSLASPLLKRREQSFSPSPRPLKKPDIDNDRNHSIGSRSLRRRTGKPVYCTNPEEIDTEDNDLSDVSDPSFAASANRLSLPSSSASETANDDSDTPVTRPWWEKGKGRAGPSPSASDMTIDERSAYGDLDISDTDSESTDLDNDISDDTDFEPTADEIAAVEKELKEEADAEAEDAKEALRCDEEDYMLESTLNDIFGMELGPETALHDDDNTLNLVEDLEYQLSGDVLAGIATVTTAFTGKKRITEAWIKQHPQWTLEKIEDVHTVVHSVSDRELTIEFVINEMQKHGLEVPGRLRRLSNKTKEALATVADARTCWMKNHAPQLEIFTVICAILPMQLVNRFSMQLTELTYQRQLILTIHGWSERSPQSDHPDRCLALNLIHPIHDQVHGLDHILRNRNRGLRSRNRSLRNRSLHNRNLRNRNLRHPSPNHQANHHAPPARGRL</sequence>
<feature type="compositionally biased region" description="Basic residues" evidence="2">
    <location>
        <begin position="799"/>
        <end position="822"/>
    </location>
</feature>
<feature type="region of interest" description="Disordered" evidence="2">
    <location>
        <begin position="285"/>
        <end position="353"/>
    </location>
</feature>
<feature type="region of interest" description="Disordered" evidence="2">
    <location>
        <begin position="799"/>
        <end position="841"/>
    </location>
</feature>
<keyword evidence="1" id="KW-0175">Coiled coil</keyword>
<feature type="region of interest" description="Disordered" evidence="2">
    <location>
        <begin position="1"/>
        <end position="29"/>
    </location>
</feature>
<protein>
    <submittedName>
        <fullName evidence="3">Uncharacterized protein</fullName>
    </submittedName>
</protein>
<feature type="coiled-coil region" evidence="1">
    <location>
        <begin position="555"/>
        <end position="582"/>
    </location>
</feature>
<feature type="compositionally biased region" description="Acidic residues" evidence="2">
    <location>
        <begin position="526"/>
        <end position="547"/>
    </location>
</feature>
<evidence type="ECO:0000256" key="2">
    <source>
        <dbReference type="SAM" id="MobiDB-lite"/>
    </source>
</evidence>
<evidence type="ECO:0000313" key="3">
    <source>
        <dbReference type="EMBL" id="KAJ3172860.1"/>
    </source>
</evidence>
<evidence type="ECO:0000256" key="1">
    <source>
        <dbReference type="SAM" id="Coils"/>
    </source>
</evidence>
<feature type="compositionally biased region" description="Polar residues" evidence="2">
    <location>
        <begin position="298"/>
        <end position="313"/>
    </location>
</feature>
<gene>
    <name evidence="3" type="ORF">HDU87_007787</name>
</gene>
<feature type="compositionally biased region" description="Basic residues" evidence="2">
    <location>
        <begin position="1"/>
        <end position="10"/>
    </location>
</feature>